<dbReference type="EMBL" id="OKRB01000095">
    <property type="protein sequence ID" value="SPE23253.1"/>
    <property type="molecule type" value="Genomic_DNA"/>
</dbReference>
<evidence type="ECO:0000313" key="1">
    <source>
        <dbReference type="EMBL" id="SPE23253.1"/>
    </source>
</evidence>
<name>A0A2N9LJD4_9BACT</name>
<gene>
    <name evidence="1" type="ORF">SBA5_380024</name>
</gene>
<dbReference type="Proteomes" id="UP000239735">
    <property type="component" value="Unassembled WGS sequence"/>
</dbReference>
<protein>
    <submittedName>
        <fullName evidence="1">Uncharacterized protein</fullName>
    </submittedName>
</protein>
<organism evidence="1 2">
    <name type="scientific">Candidatus Sulfuritelmatomonas gaucii</name>
    <dbReference type="NCBI Taxonomy" id="2043161"/>
    <lineage>
        <taxon>Bacteria</taxon>
        <taxon>Pseudomonadati</taxon>
        <taxon>Acidobacteriota</taxon>
        <taxon>Terriglobia</taxon>
        <taxon>Terriglobales</taxon>
        <taxon>Acidobacteriaceae</taxon>
        <taxon>Candidatus Sulfuritelmatomonas</taxon>
    </lineage>
</organism>
<reference evidence="2" key="1">
    <citation type="submission" date="2018-02" db="EMBL/GenBank/DDBJ databases">
        <authorList>
            <person name="Hausmann B."/>
        </authorList>
    </citation>
    <scope>NUCLEOTIDE SEQUENCE [LARGE SCALE GENOMIC DNA]</scope>
    <source>
        <strain evidence="2">Peat soil MAG SbA5</strain>
    </source>
</reference>
<proteinExistence type="predicted"/>
<dbReference type="AlphaFoldDB" id="A0A2N9LJD4"/>
<evidence type="ECO:0000313" key="2">
    <source>
        <dbReference type="Proteomes" id="UP000239735"/>
    </source>
</evidence>
<accession>A0A2N9LJD4</accession>
<sequence length="308" mass="33065">MNRTRIPGLVDIVTSDDAIEIEAFAQDPNLDRAFEDRSILTNGQILQRVLGILQVDGKPLPTVAAKCAPGRAEAQGALWNRLNDLAPSYASGPDELESLAAFVRGVGPDDSCGIPVQQVVGRLFAPDFQATKASWNAALLLDRAVHSLNPALNVWLDLTDQIDQAKHLLSDMVRGDMAAVHAIGFALHNIVSGVNLMRQLYSDPASRAALSPETAGSRCLFAPVNILRQPTAPDSSTTGDLETGTLLILSLQAANANAPDAKLAFLRDTWSRCPAEQWVPALLQGIWRRACAPQTQREGNAIPNSIPD</sequence>
<dbReference type="OrthoDB" id="115102at2"/>